<proteinExistence type="predicted"/>
<dbReference type="Proteomes" id="UP000431826">
    <property type="component" value="Unassembled WGS sequence"/>
</dbReference>
<gene>
    <name evidence="1" type="ORF">Stube_34310</name>
</gene>
<comment type="caution">
    <text evidence="1">The sequence shown here is derived from an EMBL/GenBank/DDBJ whole genome shotgun (WGS) entry which is preliminary data.</text>
</comment>
<evidence type="ECO:0000313" key="1">
    <source>
        <dbReference type="EMBL" id="GFE38758.1"/>
    </source>
</evidence>
<dbReference type="EMBL" id="BLIR01000001">
    <property type="protein sequence ID" value="GFE38758.1"/>
    <property type="molecule type" value="Genomic_DNA"/>
</dbReference>
<sequence length="84" mass="9646">MYLTHDRTLADMARLPDVQCEPWWCPECGLSSESCRPISEHFTSEGMVRYLWCHTRGWLIARSDIELIRVSPGEERHTADGGVP</sequence>
<protein>
    <submittedName>
        <fullName evidence="1">Uncharacterized protein</fullName>
    </submittedName>
</protein>
<name>A0A640URN1_9ACTN</name>
<organism evidence="1 2">
    <name type="scientific">Streptomyces tubercidicus</name>
    <dbReference type="NCBI Taxonomy" id="47759"/>
    <lineage>
        <taxon>Bacteria</taxon>
        <taxon>Bacillati</taxon>
        <taxon>Actinomycetota</taxon>
        <taxon>Actinomycetes</taxon>
        <taxon>Kitasatosporales</taxon>
        <taxon>Streptomycetaceae</taxon>
        <taxon>Streptomyces</taxon>
    </lineage>
</organism>
<keyword evidence="2" id="KW-1185">Reference proteome</keyword>
<evidence type="ECO:0000313" key="2">
    <source>
        <dbReference type="Proteomes" id="UP000431826"/>
    </source>
</evidence>
<dbReference type="AlphaFoldDB" id="A0A640URN1"/>
<reference evidence="1 2" key="1">
    <citation type="submission" date="2019-12" db="EMBL/GenBank/DDBJ databases">
        <title>Whole genome shotgun sequence of Streptomyces tubercidicus NBRC 13090.</title>
        <authorList>
            <person name="Ichikawa N."/>
            <person name="Kimura A."/>
            <person name="Kitahashi Y."/>
            <person name="Komaki H."/>
            <person name="Tamura T."/>
        </authorList>
    </citation>
    <scope>NUCLEOTIDE SEQUENCE [LARGE SCALE GENOMIC DNA]</scope>
    <source>
        <strain evidence="1 2">NBRC 13090</strain>
    </source>
</reference>
<accession>A0A640URN1</accession>